<reference evidence="4 5" key="1">
    <citation type="submission" date="2020-09" db="EMBL/GenBank/DDBJ databases">
        <title>novel species in genus Nocardioides.</title>
        <authorList>
            <person name="Zhang G."/>
        </authorList>
    </citation>
    <scope>NUCLEOTIDE SEQUENCE [LARGE SCALE GENOMIC DNA]</scope>
    <source>
        <strain evidence="4 5">KCTC 39551</strain>
    </source>
</reference>
<dbReference type="Proteomes" id="UP000618818">
    <property type="component" value="Unassembled WGS sequence"/>
</dbReference>
<sequence>MAGAEGLLGRHVERERVRALLGHARNGRGGALLVTGEPGIGKTALLDATTSDQAGLRLLRVDGFEAESMIPFAGVQRLAIPLRGYLSELPESHRHALRVAAGATDGEPPDRFLVGLGVLGLLGAAGEVEPVLCVIDDAHLLDPESLDVLGLVARRLEAESVALVLAGRDTAHVATQLAGVPGLPLAGLETESAQRLLSASLPEPIDPAAAAQVITATGGNPLALVDLAQELSARRLTEVSLADEPLPIGHHLEALYLRRIRHLAADLQTWLLIAAADATGNIDLIRAAGQAWGLPDDPVEEAESAGLVELGATIKFRHPLVRSAAYNAVQGSQRRRAHRALSVAAEQLGLVEVAAWHAAKATLGTDADVADRLERVADAAGRRGGLASRARVLAQASELTPPGRVKYARLVDAAEAALGSGAAQLAKTYLDDVDEDALDAVSRGRLVWIRASISLFTADPALMEAGATMLSAAECFHGHDTALEQEALIKAFEYTLPAERLARGLTLSELGARLRKGAELRDGTASTILRGLSAHILLPYEQAVPVMRTAVRAILDLDAPGLLRYGATSVALTTALWDAHARRECLERTAAAARDAGALQLLDTTLWIMSLAELSGGTPRHAHEYIEQVRELRRAIGYDAEHVINVALLAWAEAPRAQVEMIADGAGSMGFDGVRSAGWAALAVRDLAEGDYDGARRRLEPLVADPFLQVTPLQLPDYVEAACRSGRAPDATAHVRHLEGLARVNGSPWNAGVAHRSRALVEEDAEPHHRAAIEALAAGDVPIELGRAHLLYGEWLRRSKRRRDAREQLHAALALFERGQAPAFAHRARAELTAIGDQAAPAGVREPLDLTAQQLTVARLAAAGRTNAEIGATMFLSPNTVDYHLRNVFHKLGISSRRQLAERLDGSD</sequence>
<dbReference type="SUPFAM" id="SSF52540">
    <property type="entry name" value="P-loop containing nucleoside triphosphate hydrolases"/>
    <property type="match status" value="1"/>
</dbReference>
<proteinExistence type="predicted"/>
<evidence type="ECO:0000313" key="5">
    <source>
        <dbReference type="Proteomes" id="UP000618818"/>
    </source>
</evidence>
<dbReference type="Gene3D" id="1.10.10.10">
    <property type="entry name" value="Winged helix-like DNA-binding domain superfamily/Winged helix DNA-binding domain"/>
    <property type="match status" value="1"/>
</dbReference>
<dbReference type="SUPFAM" id="SSF46894">
    <property type="entry name" value="C-terminal effector domain of the bipartite response regulators"/>
    <property type="match status" value="1"/>
</dbReference>
<dbReference type="SMART" id="SM00421">
    <property type="entry name" value="HTH_LUXR"/>
    <property type="match status" value="1"/>
</dbReference>
<dbReference type="Pfam" id="PF00196">
    <property type="entry name" value="GerE"/>
    <property type="match status" value="1"/>
</dbReference>
<dbReference type="PANTHER" id="PTHR16305">
    <property type="entry name" value="TESTICULAR SOLUBLE ADENYLYL CYCLASE"/>
    <property type="match status" value="1"/>
</dbReference>
<dbReference type="InterPro" id="IPR027417">
    <property type="entry name" value="P-loop_NTPase"/>
</dbReference>
<dbReference type="PANTHER" id="PTHR16305:SF35">
    <property type="entry name" value="TRANSCRIPTIONAL ACTIVATOR DOMAIN"/>
    <property type="match status" value="1"/>
</dbReference>
<dbReference type="InterPro" id="IPR041664">
    <property type="entry name" value="AAA_16"/>
</dbReference>
<gene>
    <name evidence="4" type="ORF">IEZ26_15525</name>
</gene>
<dbReference type="EMBL" id="JACXYZ010000002">
    <property type="protein sequence ID" value="MBD3926033.1"/>
    <property type="molecule type" value="Genomic_DNA"/>
</dbReference>
<dbReference type="InterPro" id="IPR036388">
    <property type="entry name" value="WH-like_DNA-bd_sf"/>
</dbReference>
<dbReference type="PRINTS" id="PR00038">
    <property type="entry name" value="HTHLUXR"/>
</dbReference>
<dbReference type="PROSITE" id="PS50043">
    <property type="entry name" value="HTH_LUXR_2"/>
    <property type="match status" value="1"/>
</dbReference>
<evidence type="ECO:0000313" key="4">
    <source>
        <dbReference type="EMBL" id="MBD3926033.1"/>
    </source>
</evidence>
<dbReference type="InterPro" id="IPR000792">
    <property type="entry name" value="Tscrpt_reg_LuxR_C"/>
</dbReference>
<comment type="caution">
    <text evidence="4">The sequence shown here is derived from an EMBL/GenBank/DDBJ whole genome shotgun (WGS) entry which is preliminary data.</text>
</comment>
<keyword evidence="1" id="KW-0547">Nucleotide-binding</keyword>
<keyword evidence="2" id="KW-0067">ATP-binding</keyword>
<accession>A0ABR8ND14</accession>
<evidence type="ECO:0000256" key="2">
    <source>
        <dbReference type="ARBA" id="ARBA00022840"/>
    </source>
</evidence>
<dbReference type="InterPro" id="IPR016032">
    <property type="entry name" value="Sig_transdc_resp-reg_C-effctor"/>
</dbReference>
<organism evidence="4 5">
    <name type="scientific">Nocardioides cavernae</name>
    <dbReference type="NCBI Taxonomy" id="1921566"/>
    <lineage>
        <taxon>Bacteria</taxon>
        <taxon>Bacillati</taxon>
        <taxon>Actinomycetota</taxon>
        <taxon>Actinomycetes</taxon>
        <taxon>Propionibacteriales</taxon>
        <taxon>Nocardioidaceae</taxon>
        <taxon>Nocardioides</taxon>
    </lineage>
</organism>
<keyword evidence="5" id="KW-1185">Reference proteome</keyword>
<name>A0ABR8ND14_9ACTN</name>
<evidence type="ECO:0000259" key="3">
    <source>
        <dbReference type="PROSITE" id="PS50043"/>
    </source>
</evidence>
<dbReference type="PROSITE" id="PS00622">
    <property type="entry name" value="HTH_LUXR_1"/>
    <property type="match status" value="1"/>
</dbReference>
<dbReference type="CDD" id="cd06170">
    <property type="entry name" value="LuxR_C_like"/>
    <property type="match status" value="1"/>
</dbReference>
<evidence type="ECO:0000256" key="1">
    <source>
        <dbReference type="ARBA" id="ARBA00022741"/>
    </source>
</evidence>
<protein>
    <submittedName>
        <fullName evidence="4">AAA family ATPase</fullName>
    </submittedName>
</protein>
<dbReference type="RefSeq" id="WP_191195875.1">
    <property type="nucleotide sequence ID" value="NZ_JACXYZ010000002.1"/>
</dbReference>
<feature type="domain" description="HTH luxR-type" evidence="3">
    <location>
        <begin position="843"/>
        <end position="908"/>
    </location>
</feature>
<dbReference type="Pfam" id="PF13191">
    <property type="entry name" value="AAA_16"/>
    <property type="match status" value="1"/>
</dbReference>